<sequence>MRRFSYKDTVKRDLQPGWEGRRARGRLGNSHLQTTWQEVHQGSTCSNPLHDSHCYCQELCRNKSIRVGCLHPLPESLESPHLPPMPNLAPPGHHFVTEIATLYPNHIFSRDLPGSTKEIKQDVSNHPWWICLLAKGIMRHGKEYEACCCLGRQDFRSTRSRPPDSGLCHVQEWQIFITYLPDSAELWPLLQG</sequence>
<accession>A0AAW2AQN9</accession>
<reference evidence="1 2" key="1">
    <citation type="submission" date="2024-05" db="EMBL/GenBank/DDBJ databases">
        <title>A high-quality chromosomal-level genome assembly of Topmouth culter (Culter alburnus).</title>
        <authorList>
            <person name="Zhao H."/>
        </authorList>
    </citation>
    <scope>NUCLEOTIDE SEQUENCE [LARGE SCALE GENOMIC DNA]</scope>
    <source>
        <strain evidence="1">CATC2023</strain>
        <tissue evidence="1">Muscle</tissue>
    </source>
</reference>
<gene>
    <name evidence="1" type="ORF">ABG768_021260</name>
</gene>
<dbReference type="EMBL" id="JAWDJR010000004">
    <property type="protein sequence ID" value="KAK9976036.1"/>
    <property type="molecule type" value="Genomic_DNA"/>
</dbReference>
<name>A0AAW2AQN9_CULAL</name>
<proteinExistence type="predicted"/>
<dbReference type="Proteomes" id="UP001479290">
    <property type="component" value="Unassembled WGS sequence"/>
</dbReference>
<keyword evidence="2" id="KW-1185">Reference proteome</keyword>
<evidence type="ECO:0000313" key="2">
    <source>
        <dbReference type="Proteomes" id="UP001479290"/>
    </source>
</evidence>
<comment type="caution">
    <text evidence="1">The sequence shown here is derived from an EMBL/GenBank/DDBJ whole genome shotgun (WGS) entry which is preliminary data.</text>
</comment>
<protein>
    <submittedName>
        <fullName evidence="1">Uncharacterized protein</fullName>
    </submittedName>
</protein>
<dbReference type="AlphaFoldDB" id="A0AAW2AQN9"/>
<evidence type="ECO:0000313" key="1">
    <source>
        <dbReference type="EMBL" id="KAK9976036.1"/>
    </source>
</evidence>
<organism evidence="1 2">
    <name type="scientific">Culter alburnus</name>
    <name type="common">Topmouth culter</name>
    <dbReference type="NCBI Taxonomy" id="194366"/>
    <lineage>
        <taxon>Eukaryota</taxon>
        <taxon>Metazoa</taxon>
        <taxon>Chordata</taxon>
        <taxon>Craniata</taxon>
        <taxon>Vertebrata</taxon>
        <taxon>Euteleostomi</taxon>
        <taxon>Actinopterygii</taxon>
        <taxon>Neopterygii</taxon>
        <taxon>Teleostei</taxon>
        <taxon>Ostariophysi</taxon>
        <taxon>Cypriniformes</taxon>
        <taxon>Xenocyprididae</taxon>
        <taxon>Xenocypridinae</taxon>
        <taxon>Culter</taxon>
    </lineage>
</organism>